<evidence type="ECO:0000256" key="1">
    <source>
        <dbReference type="SAM" id="MobiDB-lite"/>
    </source>
</evidence>
<dbReference type="RefSeq" id="XP_070920362.1">
    <property type="nucleotide sequence ID" value="XM_071064261.1"/>
</dbReference>
<dbReference type="Gene3D" id="1.10.150.240">
    <property type="entry name" value="Putative phosphatase, domain 2"/>
    <property type="match status" value="1"/>
</dbReference>
<reference evidence="2 3" key="1">
    <citation type="submission" date="2024-09" db="EMBL/GenBank/DDBJ databases">
        <title>Itraconazole resistance in Madurella fahalii resulting from another homologue of gene encoding cytochrome P450 14-alpha sterol demethylase (CYP51).</title>
        <authorList>
            <person name="Yoshioka I."/>
            <person name="Fahal A.H."/>
            <person name="Kaneko S."/>
            <person name="Yaguchi T."/>
        </authorList>
    </citation>
    <scope>NUCLEOTIDE SEQUENCE [LARGE SCALE GENOMIC DNA]</scope>
    <source>
        <strain evidence="2 3">IFM 68171</strain>
    </source>
</reference>
<organism evidence="2 3">
    <name type="scientific">Madurella fahalii</name>
    <dbReference type="NCBI Taxonomy" id="1157608"/>
    <lineage>
        <taxon>Eukaryota</taxon>
        <taxon>Fungi</taxon>
        <taxon>Dikarya</taxon>
        <taxon>Ascomycota</taxon>
        <taxon>Pezizomycotina</taxon>
        <taxon>Sordariomycetes</taxon>
        <taxon>Sordariomycetidae</taxon>
        <taxon>Sordariales</taxon>
        <taxon>Sordariales incertae sedis</taxon>
        <taxon>Madurella</taxon>
    </lineage>
</organism>
<dbReference type="InterPro" id="IPR023214">
    <property type="entry name" value="HAD_sf"/>
</dbReference>
<name>A0ABQ0GLJ8_9PEZI</name>
<accession>A0ABQ0GLJ8</accession>
<evidence type="ECO:0000313" key="2">
    <source>
        <dbReference type="EMBL" id="GAB1318632.1"/>
    </source>
</evidence>
<dbReference type="InterPro" id="IPR006439">
    <property type="entry name" value="HAD-SF_hydro_IA"/>
</dbReference>
<dbReference type="InterPro" id="IPR023198">
    <property type="entry name" value="PGP-like_dom2"/>
</dbReference>
<dbReference type="PANTHER" id="PTHR18901:SF38">
    <property type="entry name" value="PSEUDOURIDINE-5'-PHOSPHATASE"/>
    <property type="match status" value="1"/>
</dbReference>
<evidence type="ECO:0000313" key="3">
    <source>
        <dbReference type="Proteomes" id="UP001628179"/>
    </source>
</evidence>
<dbReference type="SUPFAM" id="SSF56784">
    <property type="entry name" value="HAD-like"/>
    <property type="match status" value="1"/>
</dbReference>
<keyword evidence="3" id="KW-1185">Reference proteome</keyword>
<dbReference type="GeneID" id="98179584"/>
<comment type="caution">
    <text evidence="2">The sequence shown here is derived from an EMBL/GenBank/DDBJ whole genome shotgun (WGS) entry which is preliminary data.</text>
</comment>
<dbReference type="Proteomes" id="UP001628179">
    <property type="component" value="Unassembled WGS sequence"/>
</dbReference>
<dbReference type="Gene3D" id="3.40.50.1000">
    <property type="entry name" value="HAD superfamily/HAD-like"/>
    <property type="match status" value="1"/>
</dbReference>
<dbReference type="NCBIfam" id="TIGR01509">
    <property type="entry name" value="HAD-SF-IA-v3"/>
    <property type="match status" value="1"/>
</dbReference>
<gene>
    <name evidence="2" type="ORF">MFIFM68171_08842</name>
</gene>
<sequence>MAPRTDFPPVRACLFDMDGLLLDTEDLYTLCINLVLEKYQRPKLPWSIKAKLQGRPGPIANKLFHDWAQLPISQEEYIDQYYKLQAQHFPGTQPLPGIPRLLSDLGRTRYWDVKKAQQPSSSSTAATNGSHTSPTGPRQPHRVHIALATSSHEANFRLKTAHLGELFSVFETHRRVLGDDARIAPGRGKPLPDIYLLALRTINDSLPAGERPITPEECLVFEDSVPGVEAGRRAGMRVVWCPHPMLKKEYAGREAEVLAGRTGEAGDVDLHQLGELGDGWAEYLPTLVDFPYERYGMVIPPVEVEEEACMAEGAAVENGEVVQVVEGSGGADAA</sequence>
<dbReference type="InterPro" id="IPR036412">
    <property type="entry name" value="HAD-like_sf"/>
</dbReference>
<protein>
    <submittedName>
        <fullName evidence="2">Pseudouridine-5'-phosphatase</fullName>
    </submittedName>
</protein>
<dbReference type="Pfam" id="PF00702">
    <property type="entry name" value="Hydrolase"/>
    <property type="match status" value="1"/>
</dbReference>
<dbReference type="PANTHER" id="PTHR18901">
    <property type="entry name" value="2-DEOXYGLUCOSE-6-PHOSPHATE PHOSPHATASE 2"/>
    <property type="match status" value="1"/>
</dbReference>
<dbReference type="EMBL" id="BAAFSV010000005">
    <property type="protein sequence ID" value="GAB1318632.1"/>
    <property type="molecule type" value="Genomic_DNA"/>
</dbReference>
<proteinExistence type="predicted"/>
<feature type="region of interest" description="Disordered" evidence="1">
    <location>
        <begin position="113"/>
        <end position="141"/>
    </location>
</feature>